<dbReference type="KEGG" id="ptan:CRYO30217_01861"/>
<protein>
    <submittedName>
        <fullName evidence="1">Uncharacterized protein</fullName>
    </submittedName>
</protein>
<sequence>MRFDLLPYQKPFNLVLTIKALRPVKLIISIFNPISGAQFIYRKVSLMGLNRLLFKLPIVSDRLRVEIECKDLPLGDAHYVIERIEIKRDTKCPVELTERDKRFIKFAKWFALNLKEQHVEGKGVIYQSDEFTILLQDKIEEEGEEVSTPARVGKKTGVIQVSKTKLIGYSVPMLIVLLLHEYAHRYKNAEYGRQANNELSADLIALNIALNLGFDAVEVLRCFKAVFGGKKSKLNKRRWAAIQEFVKRFKAAENKRCSI</sequence>
<gene>
    <name evidence="1" type="ORF">CRYO30217_01861</name>
</gene>
<dbReference type="Proteomes" id="UP000683507">
    <property type="component" value="Chromosome"/>
</dbReference>
<name>A0A916JML8_9FLAO</name>
<dbReference type="AlphaFoldDB" id="A0A916JML8"/>
<dbReference type="EMBL" id="OU015584">
    <property type="protein sequence ID" value="CAG5082272.1"/>
    <property type="molecule type" value="Genomic_DNA"/>
</dbReference>
<proteinExistence type="predicted"/>
<organism evidence="1 2">
    <name type="scientific">Parvicella tangerina</name>
    <dbReference type="NCBI Taxonomy" id="2829795"/>
    <lineage>
        <taxon>Bacteria</taxon>
        <taxon>Pseudomonadati</taxon>
        <taxon>Bacteroidota</taxon>
        <taxon>Flavobacteriia</taxon>
        <taxon>Flavobacteriales</taxon>
        <taxon>Parvicellaceae</taxon>
        <taxon>Parvicella</taxon>
    </lineage>
</organism>
<accession>A0A916JML8</accession>
<dbReference type="RefSeq" id="WP_258542059.1">
    <property type="nucleotide sequence ID" value="NZ_OU015584.1"/>
</dbReference>
<keyword evidence="2" id="KW-1185">Reference proteome</keyword>
<evidence type="ECO:0000313" key="1">
    <source>
        <dbReference type="EMBL" id="CAG5082272.1"/>
    </source>
</evidence>
<reference evidence="1" key="1">
    <citation type="submission" date="2021-04" db="EMBL/GenBank/DDBJ databases">
        <authorList>
            <person name="Rodrigo-Torres L."/>
            <person name="Arahal R. D."/>
            <person name="Lucena T."/>
        </authorList>
    </citation>
    <scope>NUCLEOTIDE SEQUENCE</scope>
    <source>
        <strain evidence="1">AS29M-1</strain>
    </source>
</reference>
<evidence type="ECO:0000313" key="2">
    <source>
        <dbReference type="Proteomes" id="UP000683507"/>
    </source>
</evidence>